<dbReference type="SMART" id="SM00849">
    <property type="entry name" value="Lactamase_B"/>
    <property type="match status" value="1"/>
</dbReference>
<feature type="domain" description="Metallo-beta-lactamase" evidence="1">
    <location>
        <begin position="223"/>
        <end position="392"/>
    </location>
</feature>
<dbReference type="OrthoDB" id="17458at2759"/>
<dbReference type="PANTHER" id="PTHR23131">
    <property type="entry name" value="ENDORIBONUCLEASE LACTB2"/>
    <property type="match status" value="1"/>
</dbReference>
<dbReference type="InterPro" id="IPR036388">
    <property type="entry name" value="WH-like_DNA-bd_sf"/>
</dbReference>
<dbReference type="CDD" id="cd06262">
    <property type="entry name" value="metallo-hydrolase-like_MBL-fold"/>
    <property type="match status" value="1"/>
</dbReference>
<reference evidence="2" key="1">
    <citation type="submission" date="2021-08" db="EMBL/GenBank/DDBJ databases">
        <title>WGS assembly of Ceratopteris richardii.</title>
        <authorList>
            <person name="Marchant D.B."/>
            <person name="Chen G."/>
            <person name="Jenkins J."/>
            <person name="Shu S."/>
            <person name="Leebens-Mack J."/>
            <person name="Grimwood J."/>
            <person name="Schmutz J."/>
            <person name="Soltis P."/>
            <person name="Soltis D."/>
            <person name="Chen Z.-H."/>
        </authorList>
    </citation>
    <scope>NUCLEOTIDE SEQUENCE</scope>
    <source>
        <strain evidence="2">Whitten #5841</strain>
        <tissue evidence="2">Leaf</tissue>
    </source>
</reference>
<dbReference type="InterPro" id="IPR036866">
    <property type="entry name" value="RibonucZ/Hydroxyglut_hydro"/>
</dbReference>
<gene>
    <name evidence="2" type="ORF">KP509_01G043600</name>
</gene>
<evidence type="ECO:0000259" key="1">
    <source>
        <dbReference type="SMART" id="SM00849"/>
    </source>
</evidence>
<dbReference type="InterPro" id="IPR001279">
    <property type="entry name" value="Metallo-B-lactamas"/>
</dbReference>
<sequence>MYRLALIVKDSQAPPFTVLVKPCSQPLSLASATDDEQKDAPLWDLPSVPFPVIDQHENVYEATCTVTPFVQKTLKDIGIFGLDAGNTVFQLKSMLLPIWAQMQPWIYWKFVEEPDFGSGPEIHTVLFMTNVNVEEDVSTIGKWVTSEYAWSQLMAGKKETDARLGPLAAFAFSPHFPQSLRHRLKLSMNVQEYPPGVLVLPLKSATLKPFSKTNLVAFSSMGMLDQGAVTGLRGESLIVDPGCHPRDAQDALSMVVKSLPKKMFIFLTHHHLDHTEGLPTVYKENPEAVILAHELTIKRLGKVAKKLKCIPIADGMTIIIGSEELQVIAAPGHTDGHMALLHVLSHTLIVGDHCVGQGSSRLDATSGGNMKDYLATTRTFIRLAPRVIIPMHGKMNLWPLEMLKGYIRHREDREAKILSCINQGAHTAFEIVSQAYADAPPAVWPAALSNAILHVDHLKECKQLPEQFSMPFFRRSCGLGFFMRCMACSSFTRLKALCRKHQALWKASIISVVIGGVWIAWKR</sequence>
<dbReference type="GO" id="GO:0009536">
    <property type="term" value="C:plastid"/>
    <property type="evidence" value="ECO:0007669"/>
    <property type="project" value="TreeGrafter"/>
</dbReference>
<dbReference type="Pfam" id="PF17778">
    <property type="entry name" value="WHD_BLACT"/>
    <property type="match status" value="1"/>
</dbReference>
<dbReference type="OMA" id="WIFLMER"/>
<accession>A0A8T2VKR1</accession>
<evidence type="ECO:0000313" key="2">
    <source>
        <dbReference type="EMBL" id="KAH7446183.1"/>
    </source>
</evidence>
<keyword evidence="3" id="KW-1185">Reference proteome</keyword>
<dbReference type="Gene3D" id="1.10.10.10">
    <property type="entry name" value="Winged helix-like DNA-binding domain superfamily/Winged helix DNA-binding domain"/>
    <property type="match status" value="1"/>
</dbReference>
<dbReference type="Gene3D" id="3.60.15.10">
    <property type="entry name" value="Ribonuclease Z/Hydroxyacylglutathione hydrolase-like"/>
    <property type="match status" value="1"/>
</dbReference>
<dbReference type="AlphaFoldDB" id="A0A8T2VKR1"/>
<dbReference type="PANTHER" id="PTHR23131:SF0">
    <property type="entry name" value="ENDORIBONUCLEASE LACTB2"/>
    <property type="match status" value="1"/>
</dbReference>
<dbReference type="Proteomes" id="UP000825935">
    <property type="component" value="Chromosome 1"/>
</dbReference>
<comment type="caution">
    <text evidence="2">The sequence shown here is derived from an EMBL/GenBank/DDBJ whole genome shotgun (WGS) entry which is preliminary data.</text>
</comment>
<proteinExistence type="predicted"/>
<dbReference type="InterPro" id="IPR050662">
    <property type="entry name" value="Sec-metab_biosynth-thioest"/>
</dbReference>
<dbReference type="SUPFAM" id="SSF56281">
    <property type="entry name" value="Metallo-hydrolase/oxidoreductase"/>
    <property type="match status" value="1"/>
</dbReference>
<dbReference type="Pfam" id="PF00753">
    <property type="entry name" value="Lactamase_B"/>
    <property type="match status" value="1"/>
</dbReference>
<name>A0A8T2VKR1_CERRI</name>
<evidence type="ECO:0000313" key="3">
    <source>
        <dbReference type="Proteomes" id="UP000825935"/>
    </source>
</evidence>
<protein>
    <recommendedName>
        <fullName evidence="1">Metallo-beta-lactamase domain-containing protein</fullName>
    </recommendedName>
</protein>
<organism evidence="2 3">
    <name type="scientific">Ceratopteris richardii</name>
    <name type="common">Triangle waterfern</name>
    <dbReference type="NCBI Taxonomy" id="49495"/>
    <lineage>
        <taxon>Eukaryota</taxon>
        <taxon>Viridiplantae</taxon>
        <taxon>Streptophyta</taxon>
        <taxon>Embryophyta</taxon>
        <taxon>Tracheophyta</taxon>
        <taxon>Polypodiopsida</taxon>
        <taxon>Polypodiidae</taxon>
        <taxon>Polypodiales</taxon>
        <taxon>Pteridineae</taxon>
        <taxon>Pteridaceae</taxon>
        <taxon>Parkerioideae</taxon>
        <taxon>Ceratopteris</taxon>
    </lineage>
</organism>
<dbReference type="InterPro" id="IPR041516">
    <property type="entry name" value="LACTB2_WH"/>
</dbReference>
<dbReference type="EMBL" id="CM035406">
    <property type="protein sequence ID" value="KAH7446183.1"/>
    <property type="molecule type" value="Genomic_DNA"/>
</dbReference>